<evidence type="ECO:0000313" key="6">
    <source>
        <dbReference type="EMBL" id="CAD6258261.1"/>
    </source>
</evidence>
<comment type="subcellular location">
    <subcellularLocation>
        <location evidence="2">Cytoplasm</location>
    </subcellularLocation>
    <subcellularLocation>
        <location evidence="1">Nucleus</location>
    </subcellularLocation>
</comment>
<evidence type="ECO:0000256" key="5">
    <source>
        <dbReference type="SAM" id="MobiDB-lite"/>
    </source>
</evidence>
<dbReference type="Proteomes" id="UP000604825">
    <property type="component" value="Unassembled WGS sequence"/>
</dbReference>
<organism evidence="7 8">
    <name type="scientific">Miscanthus lutarioriparius</name>
    <dbReference type="NCBI Taxonomy" id="422564"/>
    <lineage>
        <taxon>Eukaryota</taxon>
        <taxon>Viridiplantae</taxon>
        <taxon>Streptophyta</taxon>
        <taxon>Embryophyta</taxon>
        <taxon>Tracheophyta</taxon>
        <taxon>Spermatophyta</taxon>
        <taxon>Magnoliopsida</taxon>
        <taxon>Liliopsida</taxon>
        <taxon>Poales</taxon>
        <taxon>Poaceae</taxon>
        <taxon>PACMAD clade</taxon>
        <taxon>Panicoideae</taxon>
        <taxon>Andropogonodae</taxon>
        <taxon>Andropogoneae</taxon>
        <taxon>Saccharinae</taxon>
        <taxon>Miscanthus</taxon>
    </lineage>
</organism>
<dbReference type="CDD" id="cd23767">
    <property type="entry name" value="IQCD"/>
    <property type="match status" value="1"/>
</dbReference>
<protein>
    <submittedName>
        <fullName evidence="7">Uncharacterized protein</fullName>
    </submittedName>
</protein>
<dbReference type="OrthoDB" id="7344096at2759"/>
<dbReference type="GO" id="GO:0005634">
    <property type="term" value="C:nucleus"/>
    <property type="evidence" value="ECO:0007669"/>
    <property type="project" value="UniProtKB-SubCell"/>
</dbReference>
<evidence type="ECO:0000256" key="3">
    <source>
        <dbReference type="ARBA" id="ARBA00022490"/>
    </source>
</evidence>
<evidence type="ECO:0000256" key="2">
    <source>
        <dbReference type="ARBA" id="ARBA00004496"/>
    </source>
</evidence>
<dbReference type="PANTHER" id="PTHR31250:SF10">
    <property type="entry name" value="IQ DOMAIN-CONTAINING PROTEIN IQM3"/>
    <property type="match status" value="1"/>
</dbReference>
<dbReference type="EMBL" id="CAJGYO010000010">
    <property type="protein sequence ID" value="CAD6258277.1"/>
    <property type="molecule type" value="Genomic_DNA"/>
</dbReference>
<evidence type="ECO:0000313" key="8">
    <source>
        <dbReference type="Proteomes" id="UP000604825"/>
    </source>
</evidence>
<evidence type="ECO:0000313" key="7">
    <source>
        <dbReference type="EMBL" id="CAD6258277.1"/>
    </source>
</evidence>
<evidence type="ECO:0000256" key="4">
    <source>
        <dbReference type="ARBA" id="ARBA00023242"/>
    </source>
</evidence>
<dbReference type="GO" id="GO:0005737">
    <property type="term" value="C:cytoplasm"/>
    <property type="evidence" value="ECO:0007669"/>
    <property type="project" value="UniProtKB-SubCell"/>
</dbReference>
<proteinExistence type="predicted"/>
<keyword evidence="8" id="KW-1185">Reference proteome</keyword>
<evidence type="ECO:0000256" key="1">
    <source>
        <dbReference type="ARBA" id="ARBA00004123"/>
    </source>
</evidence>
<comment type="caution">
    <text evidence="7">The sequence shown here is derived from an EMBL/GenBank/DDBJ whole genome shotgun (WGS) entry which is preliminary data.</text>
</comment>
<dbReference type="PROSITE" id="PS50096">
    <property type="entry name" value="IQ"/>
    <property type="match status" value="1"/>
</dbReference>
<accession>A0A811QQG1</accession>
<dbReference type="AlphaFoldDB" id="A0A811QQG1"/>
<feature type="region of interest" description="Disordered" evidence="5">
    <location>
        <begin position="180"/>
        <end position="206"/>
    </location>
</feature>
<feature type="region of interest" description="Disordered" evidence="5">
    <location>
        <begin position="1"/>
        <end position="25"/>
    </location>
</feature>
<keyword evidence="3" id="KW-0963">Cytoplasm</keyword>
<reference evidence="7" key="1">
    <citation type="submission" date="2020-10" db="EMBL/GenBank/DDBJ databases">
        <authorList>
            <person name="Han B."/>
            <person name="Lu T."/>
            <person name="Zhao Q."/>
            <person name="Huang X."/>
            <person name="Zhao Y."/>
        </authorList>
    </citation>
    <scope>NUCLEOTIDE SEQUENCE</scope>
</reference>
<dbReference type="PANTHER" id="PTHR31250">
    <property type="entry name" value="IQ DOMAIN-CONTAINING PROTEIN IQM3"/>
    <property type="match status" value="1"/>
</dbReference>
<dbReference type="InterPro" id="IPR044159">
    <property type="entry name" value="IQM"/>
</dbReference>
<gene>
    <name evidence="6" type="ORF">NCGR_LOCUS41739</name>
    <name evidence="7" type="ORF">NCGR_LOCUS41754</name>
</gene>
<dbReference type="EMBL" id="CAJGYO010000010">
    <property type="protein sequence ID" value="CAD6258261.1"/>
    <property type="molecule type" value="Genomic_DNA"/>
</dbReference>
<sequence length="286" mass="31887">MEVEAAGPDKLEPPPSPVEGAGENGAATKLQKVYRSYRTRRKLADSAVVVEELWYGIFFGSFSSSSPWPMPLQEREHYEYIINEGKVIHKQSGEPLDTRGPNGTKWIFVMSTAKKLYAGKSIWAYSGHYKPSAENLHNIMNLLEENGVDLKEVEVRSSTREDYNEDPVPNDSQKFTSAIMEPDLPQVVPPPNTTEGNEGDNAPEEQARPTYQRTLSGALQRSHAWFVHAASPLSCGSIQRSTVQCSPTEIGYGQNLSHFRYDSFEADVIVCFITVVKALHVSMFSN</sequence>
<name>A0A811QQG1_9POAL</name>
<keyword evidence="4" id="KW-0539">Nucleus</keyword>